<sequence length="223" mass="25928">MQRLYLSTSFADYYAVEDLGANSHDLIELIRSRRSIRWFKQENIPEEDLTRILEAGIRAPTASGGEQWMFAVIKDESKRKVFHDFIRRGQMIYLSRMLKNPLKEEELRKWETMFDKGIYLAPIYVIGMLNFNRRTLADEYLLYEYLWGVESVSLALENMMLSAWSLGYGTVWLAVPKLLEEELKSALNLPPNTSYVGALALGRPNEQPQLRPRQPLESSVIFL</sequence>
<dbReference type="PANTHER" id="PTHR23026:SF90">
    <property type="entry name" value="IODOTYROSINE DEIODINASE 1"/>
    <property type="match status" value="1"/>
</dbReference>
<dbReference type="Pfam" id="PF00881">
    <property type="entry name" value="Nitroreductase"/>
    <property type="match status" value="1"/>
</dbReference>
<feature type="domain" description="Nitroreductase" evidence="4">
    <location>
        <begin position="30"/>
        <end position="203"/>
    </location>
</feature>
<keyword evidence="3" id="KW-0560">Oxidoreductase</keyword>
<dbReference type="InterPro" id="IPR050627">
    <property type="entry name" value="Nitroreductase/BluB"/>
</dbReference>
<evidence type="ECO:0000256" key="3">
    <source>
        <dbReference type="ARBA" id="ARBA00023002"/>
    </source>
</evidence>
<keyword evidence="1" id="KW-0285">Flavoprotein</keyword>
<evidence type="ECO:0000256" key="1">
    <source>
        <dbReference type="ARBA" id="ARBA00022630"/>
    </source>
</evidence>
<keyword evidence="2" id="KW-0288">FMN</keyword>
<dbReference type="GO" id="GO:0016491">
    <property type="term" value="F:oxidoreductase activity"/>
    <property type="evidence" value="ECO:0007669"/>
    <property type="project" value="UniProtKB-KW"/>
</dbReference>
<dbReference type="InterPro" id="IPR000415">
    <property type="entry name" value="Nitroreductase-like"/>
</dbReference>
<protein>
    <submittedName>
        <fullName evidence="5">Nitroreductase family protein</fullName>
    </submittedName>
</protein>
<evidence type="ECO:0000313" key="5">
    <source>
        <dbReference type="EMBL" id="HGZ60303.1"/>
    </source>
</evidence>
<evidence type="ECO:0000256" key="2">
    <source>
        <dbReference type="ARBA" id="ARBA00022643"/>
    </source>
</evidence>
<evidence type="ECO:0000259" key="4">
    <source>
        <dbReference type="Pfam" id="PF00881"/>
    </source>
</evidence>
<comment type="caution">
    <text evidence="5">The sequence shown here is derived from an EMBL/GenBank/DDBJ whole genome shotgun (WGS) entry which is preliminary data.</text>
</comment>
<dbReference type="PANTHER" id="PTHR23026">
    <property type="entry name" value="NADPH NITROREDUCTASE"/>
    <property type="match status" value="1"/>
</dbReference>
<dbReference type="AlphaFoldDB" id="A0A7J3SLS2"/>
<dbReference type="EMBL" id="DTLS01000104">
    <property type="protein sequence ID" value="HGZ60303.1"/>
    <property type="molecule type" value="Genomic_DNA"/>
</dbReference>
<dbReference type="SUPFAM" id="SSF55469">
    <property type="entry name" value="FMN-dependent nitroreductase-like"/>
    <property type="match status" value="1"/>
</dbReference>
<gene>
    <name evidence="5" type="ORF">ENW83_03745</name>
</gene>
<accession>A0A7J3SLS2</accession>
<dbReference type="InterPro" id="IPR029479">
    <property type="entry name" value="Nitroreductase"/>
</dbReference>
<name>A0A7J3SLS2_9CREN</name>
<proteinExistence type="predicted"/>
<dbReference type="Gene3D" id="3.40.109.10">
    <property type="entry name" value="NADH Oxidase"/>
    <property type="match status" value="1"/>
</dbReference>
<organism evidence="5">
    <name type="scientific">Fervidicoccus fontis</name>
    <dbReference type="NCBI Taxonomy" id="683846"/>
    <lineage>
        <taxon>Archaea</taxon>
        <taxon>Thermoproteota</taxon>
        <taxon>Thermoprotei</taxon>
        <taxon>Fervidicoccales</taxon>
        <taxon>Fervidicoccaceae</taxon>
        <taxon>Fervidicoccus</taxon>
    </lineage>
</organism>
<reference evidence="5" key="1">
    <citation type="journal article" date="2020" name="mSystems">
        <title>Genome- and Community-Level Interaction Insights into Carbon Utilization and Element Cycling Functions of Hydrothermarchaeota in Hydrothermal Sediment.</title>
        <authorList>
            <person name="Zhou Z."/>
            <person name="Liu Y."/>
            <person name="Xu W."/>
            <person name="Pan J."/>
            <person name="Luo Z.H."/>
            <person name="Li M."/>
        </authorList>
    </citation>
    <scope>NUCLEOTIDE SEQUENCE [LARGE SCALE GENOMIC DNA]</scope>
    <source>
        <strain evidence="5">SpSt-885</strain>
    </source>
</reference>